<protein>
    <submittedName>
        <fullName evidence="2">Uncharacterized protein</fullName>
    </submittedName>
</protein>
<organism evidence="1 2">
    <name type="scientific">Panagrolaimus sp. ES5</name>
    <dbReference type="NCBI Taxonomy" id="591445"/>
    <lineage>
        <taxon>Eukaryota</taxon>
        <taxon>Metazoa</taxon>
        <taxon>Ecdysozoa</taxon>
        <taxon>Nematoda</taxon>
        <taxon>Chromadorea</taxon>
        <taxon>Rhabditida</taxon>
        <taxon>Tylenchina</taxon>
        <taxon>Panagrolaimomorpha</taxon>
        <taxon>Panagrolaimoidea</taxon>
        <taxon>Panagrolaimidae</taxon>
        <taxon>Panagrolaimus</taxon>
    </lineage>
</organism>
<dbReference type="WBParaSite" id="ES5_v2.g23382.t1">
    <property type="protein sequence ID" value="ES5_v2.g23382.t1"/>
    <property type="gene ID" value="ES5_v2.g23382"/>
</dbReference>
<evidence type="ECO:0000313" key="2">
    <source>
        <dbReference type="WBParaSite" id="ES5_v2.g23382.t1"/>
    </source>
</evidence>
<proteinExistence type="predicted"/>
<evidence type="ECO:0000313" key="1">
    <source>
        <dbReference type="Proteomes" id="UP000887579"/>
    </source>
</evidence>
<accession>A0AC34G1M9</accession>
<dbReference type="Proteomes" id="UP000887579">
    <property type="component" value="Unplaced"/>
</dbReference>
<sequence>MPAKSVDTATTIPAADPTIPTSIILRSKITPNFTIEVGSRVINSCTILKNVIEHTDNSGFIDVDMNQKQLEKFVDLHNHFDSPSDPKDPEFTTKIFDTFSGEEFKDFTFKADFLDSQRFLEAAGDYVLNRIEFDDVQKIIEYLELEDDYIPEERKAMEEHPLEFFANIKFTDESDGDNDDDIIDPTILEPEAIN</sequence>
<reference evidence="2" key="1">
    <citation type="submission" date="2022-11" db="UniProtKB">
        <authorList>
            <consortium name="WormBaseParasite"/>
        </authorList>
    </citation>
    <scope>IDENTIFICATION</scope>
</reference>
<name>A0AC34G1M9_9BILA</name>